<evidence type="ECO:0000256" key="4">
    <source>
        <dbReference type="ARBA" id="ARBA00023136"/>
    </source>
</evidence>
<evidence type="ECO:0000313" key="7">
    <source>
        <dbReference type="Proteomes" id="UP001162881"/>
    </source>
</evidence>
<sequence length="228" mass="25068">MPTDPAKSADALQPTPAAKPASSWVNLVVDFGPLLVFFFAYYHFSPAKGSDTLGTVSAAIKGTVAFMVATIIALALSKWRLGKISPMLWLTTVLILGFGTLTVVFRDAIWIQLKPTAVYLMFSVLLFAGLFKGKAMLKYLLQSAFEGLDEEGWIKLSRNWAWFFLALAVANTALVYTVSFDAWLKAKVWGFTLASFLFTFSQLPMVLKHGMGDTGEASEELLENPPHD</sequence>
<dbReference type="PANTHER" id="PTHR36917">
    <property type="entry name" value="INTRACELLULAR SEPTATION PROTEIN A-RELATED"/>
    <property type="match status" value="1"/>
</dbReference>
<keyword evidence="3 5" id="KW-1133">Transmembrane helix</keyword>
<protein>
    <recommendedName>
        <fullName evidence="5">Inner membrane-spanning protein YciB</fullName>
    </recommendedName>
</protein>
<comment type="similarity">
    <text evidence="5">Belongs to the YciB family.</text>
</comment>
<keyword evidence="4 5" id="KW-0472">Membrane</keyword>
<evidence type="ECO:0000256" key="2">
    <source>
        <dbReference type="ARBA" id="ARBA00022692"/>
    </source>
</evidence>
<dbReference type="Pfam" id="PF04279">
    <property type="entry name" value="IspA"/>
    <property type="match status" value="1"/>
</dbReference>
<evidence type="ECO:0000256" key="1">
    <source>
        <dbReference type="ARBA" id="ARBA00022475"/>
    </source>
</evidence>
<keyword evidence="2 5" id="KW-0812">Transmembrane</keyword>
<keyword evidence="5" id="KW-0997">Cell inner membrane</keyword>
<organism evidence="6 7">
    <name type="scientific">Novosphingobium organovorum</name>
    <dbReference type="NCBI Taxonomy" id="2930092"/>
    <lineage>
        <taxon>Bacteria</taxon>
        <taxon>Pseudomonadati</taxon>
        <taxon>Pseudomonadota</taxon>
        <taxon>Alphaproteobacteria</taxon>
        <taxon>Sphingomonadales</taxon>
        <taxon>Sphingomonadaceae</taxon>
        <taxon>Novosphingobium</taxon>
    </lineage>
</organism>
<feature type="transmembrane region" description="Helical" evidence="5">
    <location>
        <begin position="160"/>
        <end position="176"/>
    </location>
</feature>
<reference evidence="6" key="1">
    <citation type="submission" date="2022-03" db="EMBL/GenBank/DDBJ databases">
        <title>Identification of a novel bacterium isolated from mangrove sediments.</title>
        <authorList>
            <person name="Pan X."/>
        </authorList>
    </citation>
    <scope>NUCLEOTIDE SEQUENCE</scope>
    <source>
        <strain evidence="6">B1949</strain>
    </source>
</reference>
<accession>A0ABT0B8W3</accession>
<dbReference type="RefSeq" id="WP_244016425.1">
    <property type="nucleotide sequence ID" value="NZ_JALHLF010000002.1"/>
</dbReference>
<evidence type="ECO:0000256" key="3">
    <source>
        <dbReference type="ARBA" id="ARBA00022989"/>
    </source>
</evidence>
<feature type="transmembrane region" description="Helical" evidence="5">
    <location>
        <begin position="188"/>
        <end position="207"/>
    </location>
</feature>
<evidence type="ECO:0000256" key="5">
    <source>
        <dbReference type="HAMAP-Rule" id="MF_00189"/>
    </source>
</evidence>
<comment type="caution">
    <text evidence="6">The sequence shown here is derived from an EMBL/GenBank/DDBJ whole genome shotgun (WGS) entry which is preliminary data.</text>
</comment>
<dbReference type="InterPro" id="IPR006008">
    <property type="entry name" value="YciB"/>
</dbReference>
<keyword evidence="7" id="KW-1185">Reference proteome</keyword>
<dbReference type="EMBL" id="JALHLF010000002">
    <property type="protein sequence ID" value="MCJ2181305.1"/>
    <property type="molecule type" value="Genomic_DNA"/>
</dbReference>
<feature type="transmembrane region" description="Helical" evidence="5">
    <location>
        <begin position="88"/>
        <end position="105"/>
    </location>
</feature>
<feature type="transmembrane region" description="Helical" evidence="5">
    <location>
        <begin position="56"/>
        <end position="76"/>
    </location>
</feature>
<feature type="transmembrane region" description="Helical" evidence="5">
    <location>
        <begin position="117"/>
        <end position="140"/>
    </location>
</feature>
<dbReference type="Proteomes" id="UP001162881">
    <property type="component" value="Unassembled WGS sequence"/>
</dbReference>
<name>A0ABT0B8W3_9SPHN</name>
<dbReference type="HAMAP" id="MF_00189">
    <property type="entry name" value="YciB"/>
    <property type="match status" value="1"/>
</dbReference>
<dbReference type="PANTHER" id="PTHR36917:SF1">
    <property type="entry name" value="INNER MEMBRANE-SPANNING PROTEIN YCIB"/>
    <property type="match status" value="1"/>
</dbReference>
<comment type="subcellular location">
    <subcellularLocation>
        <location evidence="5">Cell inner membrane</location>
        <topology evidence="5">Multi-pass membrane protein</topology>
    </subcellularLocation>
</comment>
<keyword evidence="1 5" id="KW-1003">Cell membrane</keyword>
<gene>
    <name evidence="5" type="primary">yciB</name>
    <name evidence="6" type="ORF">MTR62_01070</name>
</gene>
<proteinExistence type="inferred from homology"/>
<evidence type="ECO:0000313" key="6">
    <source>
        <dbReference type="EMBL" id="MCJ2181305.1"/>
    </source>
</evidence>
<feature type="transmembrane region" description="Helical" evidence="5">
    <location>
        <begin position="24"/>
        <end position="44"/>
    </location>
</feature>
<comment type="function">
    <text evidence="5">Plays a role in cell envelope biogenesis, maintenance of cell envelope integrity and membrane homeostasis.</text>
</comment>